<dbReference type="GO" id="GO:0005737">
    <property type="term" value="C:cytoplasm"/>
    <property type="evidence" value="ECO:0007669"/>
    <property type="project" value="UniProtKB-ARBA"/>
</dbReference>
<dbReference type="Gene3D" id="2.30.250.10">
    <property type="entry name" value="Aminopeptidase i, Domain 2"/>
    <property type="match status" value="1"/>
</dbReference>
<dbReference type="AlphaFoldDB" id="A0AAJ1BAJ3"/>
<keyword evidence="5 9" id="KW-0479">Metal-binding</keyword>
<protein>
    <recommendedName>
        <fullName evidence="10">M18 family aminopeptidase</fullName>
        <ecNumber evidence="10">3.4.11.-</ecNumber>
    </recommendedName>
</protein>
<dbReference type="NCBIfam" id="NF002759">
    <property type="entry name" value="PRK02813.1"/>
    <property type="match status" value="1"/>
</dbReference>
<dbReference type="Proteomes" id="UP001200537">
    <property type="component" value="Unassembled WGS sequence"/>
</dbReference>
<accession>A0AAJ1BAJ3</accession>
<reference evidence="11" key="1">
    <citation type="submission" date="2022-01" db="EMBL/GenBank/DDBJ databases">
        <title>Collection of gut derived symbiotic bacterial strains cultured from healthy donors.</title>
        <authorList>
            <person name="Lin H."/>
            <person name="Kohout C."/>
            <person name="Waligurski E."/>
            <person name="Pamer E.G."/>
        </authorList>
    </citation>
    <scope>NUCLEOTIDE SEQUENCE</scope>
    <source>
        <strain evidence="11">DFI.7.46</strain>
    </source>
</reference>
<evidence type="ECO:0000256" key="5">
    <source>
        <dbReference type="ARBA" id="ARBA00022723"/>
    </source>
</evidence>
<sequence>MTSFNLETYSQSLIDFITASPCASFAARTLADIYRSQGFKPVDATKPWPRGAGRYFLCRKGALIAWIVPTGSPKGFRIIGSHTDSPAFKLKPTPDSFSPDGWGQLNVEIYGGMLPNSWLNRELGIAGIVYDRTGKSHLVRTGPIATIPQLAPHLDRESANHLKLDLQQHLRPLWQVGGSSRKILEVIAGQAGLAGADEISSHELYTFDTHAPQRLGTTGEFLASARQDNLLSVYSATRALLSLVDLDFQGDNILISAAFDHEEVGSHTETGAAGPLLEQVLRRCARTTGQEEAFERMLAASSCLSADVAHSVNPNYPEKHDPDTRPVMGSGPVLKLNASQRYATDAAGWHIWEDAAQRSGVKTQRFVSNNTVTCGSTIAPMTATRLGITTIDVGVPILSMHAAREMCALSDQVEMTKIMRAYLQK</sequence>
<evidence type="ECO:0000313" key="11">
    <source>
        <dbReference type="EMBL" id="MCG4617367.1"/>
    </source>
</evidence>
<keyword evidence="3 9" id="KW-0031">Aminopeptidase</keyword>
<evidence type="ECO:0000313" key="12">
    <source>
        <dbReference type="Proteomes" id="UP001200537"/>
    </source>
</evidence>
<dbReference type="EC" id="3.4.11.-" evidence="10"/>
<keyword evidence="8 9" id="KW-0482">Metalloprotease</keyword>
<dbReference type="InterPro" id="IPR001948">
    <property type="entry name" value="Peptidase_M18"/>
</dbReference>
<keyword evidence="4 9" id="KW-0645">Protease</keyword>
<dbReference type="PANTHER" id="PTHR28570:SF3">
    <property type="entry name" value="ASPARTYL AMINOPEPTIDASE"/>
    <property type="match status" value="1"/>
</dbReference>
<comment type="cofactor">
    <cofactor evidence="1 10">
        <name>Zn(2+)</name>
        <dbReference type="ChEBI" id="CHEBI:29105"/>
    </cofactor>
</comment>
<dbReference type="GO" id="GO:0004177">
    <property type="term" value="F:aminopeptidase activity"/>
    <property type="evidence" value="ECO:0007669"/>
    <property type="project" value="UniProtKB-KW"/>
</dbReference>
<evidence type="ECO:0000256" key="4">
    <source>
        <dbReference type="ARBA" id="ARBA00022670"/>
    </source>
</evidence>
<dbReference type="EMBL" id="JAKNHJ010000004">
    <property type="protein sequence ID" value="MCG4617367.1"/>
    <property type="molecule type" value="Genomic_DNA"/>
</dbReference>
<dbReference type="RefSeq" id="WP_238127618.1">
    <property type="nucleotide sequence ID" value="NZ_JAKNHJ010000004.1"/>
</dbReference>
<keyword evidence="7 9" id="KW-0862">Zinc</keyword>
<gene>
    <name evidence="11" type="ORF">L0M99_02480</name>
</gene>
<evidence type="ECO:0000256" key="9">
    <source>
        <dbReference type="RuleBase" id="RU004386"/>
    </source>
</evidence>
<dbReference type="InterPro" id="IPR023358">
    <property type="entry name" value="Peptidase_M18_dom2"/>
</dbReference>
<dbReference type="PANTHER" id="PTHR28570">
    <property type="entry name" value="ASPARTYL AMINOPEPTIDASE"/>
    <property type="match status" value="1"/>
</dbReference>
<dbReference type="GO" id="GO:0008237">
    <property type="term" value="F:metallopeptidase activity"/>
    <property type="evidence" value="ECO:0007669"/>
    <property type="project" value="UniProtKB-KW"/>
</dbReference>
<evidence type="ECO:0000256" key="3">
    <source>
        <dbReference type="ARBA" id="ARBA00022438"/>
    </source>
</evidence>
<evidence type="ECO:0000256" key="8">
    <source>
        <dbReference type="ARBA" id="ARBA00023049"/>
    </source>
</evidence>
<dbReference type="PRINTS" id="PR00932">
    <property type="entry name" value="AMINO1PTASE"/>
</dbReference>
<keyword evidence="6 9" id="KW-0378">Hydrolase</keyword>
<dbReference type="SUPFAM" id="SSF101821">
    <property type="entry name" value="Aminopeptidase/glucanase lid domain"/>
    <property type="match status" value="1"/>
</dbReference>
<organism evidence="11 12">
    <name type="scientific">Varibaculum cambriense</name>
    <dbReference type="NCBI Taxonomy" id="184870"/>
    <lineage>
        <taxon>Bacteria</taxon>
        <taxon>Bacillati</taxon>
        <taxon>Actinomycetota</taxon>
        <taxon>Actinomycetes</taxon>
        <taxon>Actinomycetales</taxon>
        <taxon>Actinomycetaceae</taxon>
        <taxon>Varibaculum</taxon>
    </lineage>
</organism>
<name>A0AAJ1BAJ3_9ACTO</name>
<evidence type="ECO:0000256" key="2">
    <source>
        <dbReference type="ARBA" id="ARBA00008290"/>
    </source>
</evidence>
<dbReference type="GO" id="GO:0006508">
    <property type="term" value="P:proteolysis"/>
    <property type="evidence" value="ECO:0007669"/>
    <property type="project" value="UniProtKB-KW"/>
</dbReference>
<comment type="similarity">
    <text evidence="2 9">Belongs to the peptidase M18 family.</text>
</comment>
<evidence type="ECO:0000256" key="7">
    <source>
        <dbReference type="ARBA" id="ARBA00022833"/>
    </source>
</evidence>
<dbReference type="SUPFAM" id="SSF53187">
    <property type="entry name" value="Zn-dependent exopeptidases"/>
    <property type="match status" value="1"/>
</dbReference>
<evidence type="ECO:0000256" key="10">
    <source>
        <dbReference type="RuleBase" id="RU004387"/>
    </source>
</evidence>
<evidence type="ECO:0000256" key="6">
    <source>
        <dbReference type="ARBA" id="ARBA00022801"/>
    </source>
</evidence>
<evidence type="ECO:0000256" key="1">
    <source>
        <dbReference type="ARBA" id="ARBA00001947"/>
    </source>
</evidence>
<dbReference type="Pfam" id="PF02127">
    <property type="entry name" value="Peptidase_M18"/>
    <property type="match status" value="1"/>
</dbReference>
<dbReference type="Gene3D" id="3.40.630.10">
    <property type="entry name" value="Zn peptidases"/>
    <property type="match status" value="1"/>
</dbReference>
<proteinExistence type="inferred from homology"/>
<dbReference type="GO" id="GO:0008270">
    <property type="term" value="F:zinc ion binding"/>
    <property type="evidence" value="ECO:0007669"/>
    <property type="project" value="InterPro"/>
</dbReference>
<comment type="caution">
    <text evidence="11">The sequence shown here is derived from an EMBL/GenBank/DDBJ whole genome shotgun (WGS) entry which is preliminary data.</text>
</comment>